<dbReference type="InterPro" id="IPR001646">
    <property type="entry name" value="5peptide_repeat"/>
</dbReference>
<evidence type="ECO:0000256" key="1">
    <source>
        <dbReference type="SAM" id="MobiDB-lite"/>
    </source>
</evidence>
<gene>
    <name evidence="2" type="ORF">GL4_1928</name>
</gene>
<dbReference type="PANTHER" id="PTHR14136">
    <property type="entry name" value="BTB_POZ DOMAIN-CONTAINING PROTEIN KCTD9"/>
    <property type="match status" value="1"/>
</dbReference>
<evidence type="ECO:0000313" key="3">
    <source>
        <dbReference type="Proteomes" id="UP000031643"/>
    </source>
</evidence>
<evidence type="ECO:0000313" key="2">
    <source>
        <dbReference type="EMBL" id="BAQ17379.1"/>
    </source>
</evidence>
<reference evidence="2 3" key="1">
    <citation type="submission" date="2014-09" db="EMBL/GenBank/DDBJ databases">
        <title>Genome sequencing of Methyloceanibacter caenitepidi Gela4.</title>
        <authorList>
            <person name="Takeuchi M."/>
            <person name="Susumu S."/>
            <person name="Kamagata Y."/>
            <person name="Oshima K."/>
            <person name="Hattori M."/>
            <person name="Iwasaki W."/>
        </authorList>
    </citation>
    <scope>NUCLEOTIDE SEQUENCE [LARGE SCALE GENOMIC DNA]</scope>
    <source>
        <strain evidence="2 3">Gela4</strain>
    </source>
</reference>
<keyword evidence="3" id="KW-1185">Reference proteome</keyword>
<dbReference type="PANTHER" id="PTHR14136:SF17">
    <property type="entry name" value="BTB_POZ DOMAIN-CONTAINING PROTEIN KCTD9"/>
    <property type="match status" value="1"/>
</dbReference>
<dbReference type="STRING" id="1384459.GL4_1928"/>
<dbReference type="SUPFAM" id="SSF141571">
    <property type="entry name" value="Pentapeptide repeat-like"/>
    <property type="match status" value="1"/>
</dbReference>
<organism evidence="2 3">
    <name type="scientific">Methyloceanibacter caenitepidi</name>
    <dbReference type="NCBI Taxonomy" id="1384459"/>
    <lineage>
        <taxon>Bacteria</taxon>
        <taxon>Pseudomonadati</taxon>
        <taxon>Pseudomonadota</taxon>
        <taxon>Alphaproteobacteria</taxon>
        <taxon>Hyphomicrobiales</taxon>
        <taxon>Hyphomicrobiaceae</taxon>
        <taxon>Methyloceanibacter</taxon>
    </lineage>
</organism>
<dbReference type="RefSeq" id="WP_052464320.1">
    <property type="nucleotide sequence ID" value="NZ_AP014648.1"/>
</dbReference>
<feature type="compositionally biased region" description="Acidic residues" evidence="1">
    <location>
        <begin position="198"/>
        <end position="209"/>
    </location>
</feature>
<dbReference type="EMBL" id="AP014648">
    <property type="protein sequence ID" value="BAQ17379.1"/>
    <property type="molecule type" value="Genomic_DNA"/>
</dbReference>
<name>A0A0A8K5Y3_9HYPH</name>
<dbReference type="KEGG" id="mcg:GL4_1928"/>
<feature type="region of interest" description="Disordered" evidence="1">
    <location>
        <begin position="198"/>
        <end position="322"/>
    </location>
</feature>
<dbReference type="Proteomes" id="UP000031643">
    <property type="component" value="Chromosome"/>
</dbReference>
<proteinExistence type="predicted"/>
<dbReference type="HOGENOM" id="CLU_862781_0_0_5"/>
<dbReference type="Pfam" id="PF00805">
    <property type="entry name" value="Pentapeptide"/>
    <property type="match status" value="1"/>
</dbReference>
<accession>A0A0A8K5Y3</accession>
<dbReference type="AlphaFoldDB" id="A0A0A8K5Y3"/>
<dbReference type="Gene3D" id="2.160.20.80">
    <property type="entry name" value="E3 ubiquitin-protein ligase SopA"/>
    <property type="match status" value="1"/>
</dbReference>
<dbReference type="InterPro" id="IPR051082">
    <property type="entry name" value="Pentapeptide-BTB/POZ_domain"/>
</dbReference>
<dbReference type="OrthoDB" id="3034488at2"/>
<sequence length="322" mass="34468">MTIPEHIEILRRGPRVWNAWRAENPSIVPDLEGIALSIGDRQLGPMNGGPINLSRALLADATLYFATLTGADMRGADLTNADLRGARLEGVDLTGADLAGANLDGATLAGAVLKAANLSGASLTDVRDLTTDQIGEAEGNLGTILPHDLQRPALWSVGQGVLHIETARDAVGEAAYEAPGAEAPAEPARTSFYAVAEPEETYQQEEEAPEPAAYVEPEPEPEPEQVEIAPHAALPAEPDPEPVEAQPVERRTFSPAPTLPKVHASRPQPAPERFEPQRSVMRSNGHDATHTEPGDSENKHVSWLVGGPRRTGRPARNWRDRA</sequence>
<protein>
    <submittedName>
        <fullName evidence="2">Pentapeptide repeat family protein</fullName>
    </submittedName>
</protein>
<feature type="compositionally biased region" description="Basic and acidic residues" evidence="1">
    <location>
        <begin position="284"/>
        <end position="300"/>
    </location>
</feature>